<gene>
    <name evidence="3" type="ORF">PGT21_034933</name>
</gene>
<dbReference type="AlphaFoldDB" id="A0A5B0PAQ6"/>
<dbReference type="Proteomes" id="UP000324748">
    <property type="component" value="Unassembled WGS sequence"/>
</dbReference>
<feature type="region of interest" description="Disordered" evidence="1">
    <location>
        <begin position="205"/>
        <end position="281"/>
    </location>
</feature>
<organism evidence="3 4">
    <name type="scientific">Puccinia graminis f. sp. tritici</name>
    <dbReference type="NCBI Taxonomy" id="56615"/>
    <lineage>
        <taxon>Eukaryota</taxon>
        <taxon>Fungi</taxon>
        <taxon>Dikarya</taxon>
        <taxon>Basidiomycota</taxon>
        <taxon>Pucciniomycotina</taxon>
        <taxon>Pucciniomycetes</taxon>
        <taxon>Pucciniales</taxon>
        <taxon>Pucciniaceae</taxon>
        <taxon>Puccinia</taxon>
    </lineage>
</organism>
<feature type="compositionally biased region" description="Basic and acidic residues" evidence="1">
    <location>
        <begin position="238"/>
        <end position="255"/>
    </location>
</feature>
<accession>A0A5B0PAQ6</accession>
<evidence type="ECO:0000256" key="1">
    <source>
        <dbReference type="SAM" id="MobiDB-lite"/>
    </source>
</evidence>
<evidence type="ECO:0000313" key="3">
    <source>
        <dbReference type="EMBL" id="KAA1098411.1"/>
    </source>
</evidence>
<feature type="region of interest" description="Disordered" evidence="1">
    <location>
        <begin position="168"/>
        <end position="188"/>
    </location>
</feature>
<feature type="chain" id="PRO_5022832229" evidence="2">
    <location>
        <begin position="24"/>
        <end position="831"/>
    </location>
</feature>
<sequence length="831" mass="95766">MGPNWRTPLIFLVHLGNILPAKSLVPSEGHFDLKRVESTKNLGNLSEHPLRLSLSLSIDDESSTSPPLVNPKLAEGKKCLKFPDSAVEALEAPPGFKPVLSTKKVIEELDCMAWSDHKSQGILRSGDNNSAWYQYGDKIGVGQPAIKNEQELEPQLSLKLALNYPEVPHEKQRASSNESKLVSGEKGRPISFKMGQFSNIRSHSQIDTQTVEGNPNPESSNTVRNSIPESKILVPGTKKKDSTDLAPNDIKDSKSTKKPVKSLKRKFEENSSQREENTQKLGEMKEMKSWMFILGASLYIADPNHQKLKLVHETTISEFTCKLASRMSQMIMGKGGVSTKKPKFDFLQFSDLLWFINCRFLQSLGNLQSDEYLLQETTSLYDWILGIFQETEHIKKEPVTEAKRQTDQPFMINPKYVKIVEFLEDALLSEITTGNIYFLKKGVTSRHTKVGAISENQPLMAKAVVYFLGYYYQERNPKKWDILFASYDYFIHHIKRMQLNPLNGRSQDNIKGKWLSELEALPWGGNQECEGPYLRNYKINKRFYFNPCSYLEELTPSPHVAKEFQDEAPQNTLETEENLQKLWSLLLTAVGDSKTWIGYGEAVHSITSFLHQNQMILDIHLDWLKCFHKYLWILNSIFVESLGHLTSIPEDPVYIHEQHEMQEELFDVLITMFSENEERPNHESFLRRKNQNEEKSGIQEGISTILHLRHINGNNKSKTDYELNGPPQKDLIILKEALRFMSYYYKKTNGTKWLTLFGKDQTIFEIFGRIGMRRLNHKYHSRFIRTTLPKLKATRLIPWRSSFSLTHLQQSVLCHLFRRKDTSNHHPLQDD</sequence>
<evidence type="ECO:0000256" key="2">
    <source>
        <dbReference type="SAM" id="SignalP"/>
    </source>
</evidence>
<protein>
    <submittedName>
        <fullName evidence="3">Uncharacterized protein</fullName>
    </submittedName>
</protein>
<reference evidence="3 4" key="1">
    <citation type="submission" date="2019-05" db="EMBL/GenBank/DDBJ databases">
        <title>Emergence of the Ug99 lineage of the wheat stem rust pathogen through somatic hybridization.</title>
        <authorList>
            <person name="Li F."/>
            <person name="Upadhyaya N.M."/>
            <person name="Sperschneider J."/>
            <person name="Matny O."/>
            <person name="Nguyen-Phuc H."/>
            <person name="Mago R."/>
            <person name="Raley C."/>
            <person name="Miller M.E."/>
            <person name="Silverstein K.A.T."/>
            <person name="Henningsen E."/>
            <person name="Hirsch C.D."/>
            <person name="Visser B."/>
            <person name="Pretorius Z.A."/>
            <person name="Steffenson B.J."/>
            <person name="Schwessinger B."/>
            <person name="Dodds P.N."/>
            <person name="Figueroa M."/>
        </authorList>
    </citation>
    <scope>NUCLEOTIDE SEQUENCE [LARGE SCALE GENOMIC DNA]</scope>
    <source>
        <strain evidence="3">21-0</strain>
    </source>
</reference>
<name>A0A5B0PAQ6_PUCGR</name>
<dbReference type="OrthoDB" id="2515550at2759"/>
<evidence type="ECO:0000313" key="4">
    <source>
        <dbReference type="Proteomes" id="UP000324748"/>
    </source>
</evidence>
<keyword evidence="2" id="KW-0732">Signal</keyword>
<comment type="caution">
    <text evidence="3">The sequence shown here is derived from an EMBL/GenBank/DDBJ whole genome shotgun (WGS) entry which is preliminary data.</text>
</comment>
<feature type="compositionally biased region" description="Polar residues" evidence="1">
    <location>
        <begin position="205"/>
        <end position="228"/>
    </location>
</feature>
<dbReference type="EMBL" id="VSWC01000066">
    <property type="protein sequence ID" value="KAA1098411.1"/>
    <property type="molecule type" value="Genomic_DNA"/>
</dbReference>
<feature type="signal peptide" evidence="2">
    <location>
        <begin position="1"/>
        <end position="23"/>
    </location>
</feature>
<proteinExistence type="predicted"/>
<keyword evidence="4" id="KW-1185">Reference proteome</keyword>
<feature type="compositionally biased region" description="Basic and acidic residues" evidence="1">
    <location>
        <begin position="265"/>
        <end position="281"/>
    </location>
</feature>